<comment type="subcellular location">
    <subcellularLocation>
        <location evidence="6">Cytoplasm</location>
    </subcellularLocation>
    <subcellularLocation>
        <location evidence="6">Nucleus</location>
    </subcellularLocation>
</comment>
<keyword evidence="6" id="KW-0539">Nucleus</keyword>
<dbReference type="GO" id="GO:0005634">
    <property type="term" value="C:nucleus"/>
    <property type="evidence" value="ECO:0007669"/>
    <property type="project" value="UniProtKB-SubCell"/>
</dbReference>
<dbReference type="PANTHER" id="PTHR12747:SF0">
    <property type="entry name" value="ELONGATOR COMPLEX PROTEIN 1"/>
    <property type="match status" value="1"/>
</dbReference>
<dbReference type="Pfam" id="PF23878">
    <property type="entry name" value="TPR_ELP1"/>
    <property type="match status" value="1"/>
</dbReference>
<evidence type="ECO:0000313" key="14">
    <source>
        <dbReference type="Proteomes" id="UP001265746"/>
    </source>
</evidence>
<name>A0AAD9SGP5_PHOAM</name>
<feature type="region of interest" description="Disordered" evidence="7">
    <location>
        <begin position="1268"/>
        <end position="1289"/>
    </location>
</feature>
<evidence type="ECO:0000256" key="5">
    <source>
        <dbReference type="ARBA" id="ARBA00029535"/>
    </source>
</evidence>
<evidence type="ECO:0000259" key="10">
    <source>
        <dbReference type="Pfam" id="PF23878"/>
    </source>
</evidence>
<keyword evidence="14" id="KW-1185">Reference proteome</keyword>
<dbReference type="Proteomes" id="UP001265746">
    <property type="component" value="Unassembled WGS sequence"/>
</dbReference>
<dbReference type="SUPFAM" id="SSF69322">
    <property type="entry name" value="Tricorn protease domain 2"/>
    <property type="match status" value="1"/>
</dbReference>
<organism evidence="13 14">
    <name type="scientific">Phomopsis amygdali</name>
    <name type="common">Fusicoccum amygdali</name>
    <dbReference type="NCBI Taxonomy" id="1214568"/>
    <lineage>
        <taxon>Eukaryota</taxon>
        <taxon>Fungi</taxon>
        <taxon>Dikarya</taxon>
        <taxon>Ascomycota</taxon>
        <taxon>Pezizomycotina</taxon>
        <taxon>Sordariomycetes</taxon>
        <taxon>Sordariomycetidae</taxon>
        <taxon>Diaporthales</taxon>
        <taxon>Diaporthaceae</taxon>
        <taxon>Diaporthe</taxon>
    </lineage>
</organism>
<dbReference type="InterPro" id="IPR056167">
    <property type="entry name" value="A-sol_ELP1"/>
</dbReference>
<feature type="domain" description="ELP1 alpha-solenoid" evidence="11">
    <location>
        <begin position="691"/>
        <end position="898"/>
    </location>
</feature>
<dbReference type="InterPro" id="IPR056169">
    <property type="entry name" value="HB_ELP1"/>
</dbReference>
<dbReference type="GO" id="GO:0033588">
    <property type="term" value="C:elongator holoenzyme complex"/>
    <property type="evidence" value="ECO:0007669"/>
    <property type="project" value="InterPro"/>
</dbReference>
<feature type="compositionally biased region" description="Low complexity" evidence="7">
    <location>
        <begin position="1268"/>
        <end position="1277"/>
    </location>
</feature>
<feature type="region of interest" description="Disordered" evidence="7">
    <location>
        <begin position="1170"/>
        <end position="1194"/>
    </location>
</feature>
<feature type="domain" description="ELP1 N-terminal second beta-propeller" evidence="9">
    <location>
        <begin position="401"/>
        <end position="667"/>
    </location>
</feature>
<feature type="compositionally biased region" description="Polar residues" evidence="7">
    <location>
        <begin position="1170"/>
        <end position="1180"/>
    </location>
</feature>
<feature type="domain" description="ELP1 three-helical bundle" evidence="12">
    <location>
        <begin position="1079"/>
        <end position="1259"/>
    </location>
</feature>
<dbReference type="InterPro" id="IPR056164">
    <property type="entry name" value="Beta-prop_ELP1_1st"/>
</dbReference>
<keyword evidence="4" id="KW-0819">tRNA processing</keyword>
<evidence type="ECO:0000259" key="9">
    <source>
        <dbReference type="Pfam" id="PF23797"/>
    </source>
</evidence>
<sequence>MRNLRNICHKVGKAPSDITATCWDPSKDELLVTCGPSDPDQKIELLRAVDDATHQDPALPILCERIASWDAPSPNPDLPVDRVVSLHYFSDTATACLVLEGGDLIAVQEGLSPGDVHIEIMGSIDAGITAARWSPDEELLLIATKDGNVVFMSRSFDGIAEAAMSSADLAASKHVSVGWGKKETQFQGRGAKAKGLRDPTIPDKIDQGDLSTNDDGRTVVSWRGDGAYVAINTVEAGSRRVIRVYSREGVLDSVSEPVDGLEGALSWRPAGNLLAGVQRFTDHVDVVFFERNGLRHGQFTIRSTESLDDPSVNISLEWNADSTVLAVSFASTVQLWTTGNYHWYLKQEILLKSPFRHASWHPEKALRLAVADTDNLLQTEFVFAVARGSLMPPNDCGAVAVIDGKTVKITPFRTANVPPPMAMFEVEVSHTIIDIAFAPDNETVAVLHHNGVDLYEWQTKDGRSLRPRLLTRIDSEMDGLMRTALQVCLGSSYEPRVLYFNDGLNICRLSFKGDAGDLIIDDLTPLEEEVIFTQTASFTKASDCGYLAEACIQARSGKLFRLSEKDDTLGPMVVRFPLQLPWVETFEIDGEFIAFGISRTGHLYANSKLLVKNCTSFVVTCDHLIFTTSNHLLKFVHLGKPEDIDLPADDPENDERCRSIERGAKLVTAMPTTMSVVLQMPRGNLETIYPRAMVLAGIRSLIDEKEYGKAFAHCRTQRVDMNILYDHKPDQFLSNVGLFLDQLGDVAHIDLFLASLGEDDVTETMYKNTKTLKEAAMADLTASAQETLAVSGTSKVNRICDSVLETLQDRKDTNLQNIITANVCKNPPALEDGLIVVAKLMQEDETMAEKAVEHICFLQDVNRLYDHALGLYNLELALLVAQQSQRDPREYLPFIQDLHQLPELRRKFAIDDHLGRREKALQHLHGLNVFDEIQNYTTKYKLYQTALRLYRYDPERHRILTDLYANYLESQSKNREAGLAYESLNNFVRATACYRAAGATCWRECLFTAQQQNPPMPGESFSELATTLAEALWEAKDYSSAATIHLEYLDSLEQAIKCLCKGYHFADAMRLAVRHNRPDLLEAAVDTGLADALSSTTEFLADCKAQLKAQVPRLAELRRKAIEDPLAFYEGERPGALADLPDDVSIAASSRVSTSASLFTRYTGKQGSVGTLGSNVSRATSKNRRREEKKRARGRKGTVYEAEYLVNSVRRLVERVEGSKGEAERLVFGLLRRGMAERARAVEALMDEVVTACRAAVVEVFGEPEEQLQQQQQQVQEDAAGATGGEEYRPTGADAVLHASLDAVNARQVAPVITAFSKLTLLGQ</sequence>
<evidence type="ECO:0000259" key="11">
    <source>
        <dbReference type="Pfam" id="PF23925"/>
    </source>
</evidence>
<dbReference type="InterPro" id="IPR006849">
    <property type="entry name" value="Elp1"/>
</dbReference>
<comment type="pathway">
    <text evidence="1">tRNA modification; 5-methoxycarbonylmethyl-2-thiouridine-tRNA biosynthesis.</text>
</comment>
<dbReference type="Pfam" id="PF04762">
    <property type="entry name" value="Beta-prop_ELP1_1st"/>
    <property type="match status" value="1"/>
</dbReference>
<feature type="region of interest" description="Disordered" evidence="7">
    <location>
        <begin position="188"/>
        <end position="212"/>
    </location>
</feature>
<feature type="domain" description="ELP1 TPR" evidence="10">
    <location>
        <begin position="906"/>
        <end position="1070"/>
    </location>
</feature>
<dbReference type="InterPro" id="IPR056166">
    <property type="entry name" value="TPR_ELP1"/>
</dbReference>
<dbReference type="Gene3D" id="2.130.10.10">
    <property type="entry name" value="YVTN repeat-like/Quinoprotein amine dehydrogenase"/>
    <property type="match status" value="1"/>
</dbReference>
<evidence type="ECO:0000259" key="12">
    <source>
        <dbReference type="Pfam" id="PF23936"/>
    </source>
</evidence>
<evidence type="ECO:0000256" key="1">
    <source>
        <dbReference type="ARBA" id="ARBA00005043"/>
    </source>
</evidence>
<feature type="compositionally biased region" description="Basic and acidic residues" evidence="7">
    <location>
        <begin position="195"/>
        <end position="207"/>
    </location>
</feature>
<comment type="caution">
    <text evidence="13">The sequence shown here is derived from an EMBL/GenBank/DDBJ whole genome shotgun (WGS) entry which is preliminary data.</text>
</comment>
<feature type="domain" description="ELP1 first N-terminal beta-propeller" evidence="8">
    <location>
        <begin position="1"/>
        <end position="363"/>
    </location>
</feature>
<evidence type="ECO:0000259" key="8">
    <source>
        <dbReference type="Pfam" id="PF04762"/>
    </source>
</evidence>
<evidence type="ECO:0000256" key="3">
    <source>
        <dbReference type="ARBA" id="ARBA00022490"/>
    </source>
</evidence>
<dbReference type="InterPro" id="IPR015943">
    <property type="entry name" value="WD40/YVTN_repeat-like_dom_sf"/>
</dbReference>
<dbReference type="Pfam" id="PF23797">
    <property type="entry name" value="Beta-prop_ELP1_2nd"/>
    <property type="match status" value="1"/>
</dbReference>
<evidence type="ECO:0000256" key="6">
    <source>
        <dbReference type="PIRNR" id="PIRNR017233"/>
    </source>
</evidence>
<gene>
    <name evidence="13" type="ORF">N8I77_005915</name>
</gene>
<comment type="function">
    <text evidence="6">Component of the elongator complex which is required for multiple tRNA modifications, including mcm5U (5-methoxycarbonylmethyl uridine), mcm5s2U (5-methoxycarbonylmethyl-2-thiouridine), and ncm5U (5-carbamoylmethyl uridine). The elongator complex catalyzes formation of carboxymethyluridine in the wobble base at position 34 in tRNAs.</text>
</comment>
<evidence type="ECO:0000256" key="2">
    <source>
        <dbReference type="ARBA" id="ARBA00006086"/>
    </source>
</evidence>
<evidence type="ECO:0000256" key="7">
    <source>
        <dbReference type="SAM" id="MobiDB-lite"/>
    </source>
</evidence>
<dbReference type="GO" id="GO:0000049">
    <property type="term" value="F:tRNA binding"/>
    <property type="evidence" value="ECO:0007669"/>
    <property type="project" value="TreeGrafter"/>
</dbReference>
<dbReference type="GO" id="GO:0005829">
    <property type="term" value="C:cytosol"/>
    <property type="evidence" value="ECO:0007669"/>
    <property type="project" value="TreeGrafter"/>
</dbReference>
<dbReference type="InterPro" id="IPR056165">
    <property type="entry name" value="Beta-prop_ELP1_2nd"/>
</dbReference>
<dbReference type="Pfam" id="PF23936">
    <property type="entry name" value="HB_ELP1"/>
    <property type="match status" value="1"/>
</dbReference>
<comment type="similarity">
    <text evidence="2 6">Belongs to the ELP1/IKA1 family.</text>
</comment>
<keyword evidence="3 6" id="KW-0963">Cytoplasm</keyword>
<protein>
    <recommendedName>
        <fullName evidence="5 6">Elongator complex protein 1</fullName>
    </recommendedName>
</protein>
<proteinExistence type="inferred from homology"/>
<evidence type="ECO:0000256" key="4">
    <source>
        <dbReference type="ARBA" id="ARBA00022694"/>
    </source>
</evidence>
<dbReference type="GO" id="GO:0002926">
    <property type="term" value="P:tRNA wobble base 5-methoxycarbonylmethyl-2-thiouridinylation"/>
    <property type="evidence" value="ECO:0007669"/>
    <property type="project" value="TreeGrafter"/>
</dbReference>
<evidence type="ECO:0000313" key="13">
    <source>
        <dbReference type="EMBL" id="KAK2607218.1"/>
    </source>
</evidence>
<dbReference type="PANTHER" id="PTHR12747">
    <property type="entry name" value="ELONGATOR COMPLEX PROTEIN 1"/>
    <property type="match status" value="1"/>
</dbReference>
<dbReference type="PIRSF" id="PIRSF017233">
    <property type="entry name" value="IKAP"/>
    <property type="match status" value="1"/>
</dbReference>
<dbReference type="EMBL" id="JAUJFL010000003">
    <property type="protein sequence ID" value="KAK2607218.1"/>
    <property type="molecule type" value="Genomic_DNA"/>
</dbReference>
<reference evidence="13" key="1">
    <citation type="submission" date="2023-06" db="EMBL/GenBank/DDBJ databases">
        <authorList>
            <person name="Noh H."/>
        </authorList>
    </citation>
    <scope>NUCLEOTIDE SEQUENCE</scope>
    <source>
        <strain evidence="13">DUCC20226</strain>
    </source>
</reference>
<accession>A0AAD9SGP5</accession>
<dbReference type="Pfam" id="PF23925">
    <property type="entry name" value="A-sol_ELP1"/>
    <property type="match status" value="1"/>
</dbReference>